<feature type="transmembrane region" description="Helical" evidence="1">
    <location>
        <begin position="105"/>
        <end position="126"/>
    </location>
</feature>
<protein>
    <submittedName>
        <fullName evidence="2">Uncharacterized protein</fullName>
    </submittedName>
</protein>
<comment type="caution">
    <text evidence="2">The sequence shown here is derived from an EMBL/GenBank/DDBJ whole genome shotgun (WGS) entry which is preliminary data.</text>
</comment>
<reference evidence="2 3" key="1">
    <citation type="journal article" date="2019" name="Environ. Microbiol.">
        <title>Species interactions and distinct microbial communities in high Arctic permafrost affected cryosols are associated with the CH4 and CO2 gas fluxes.</title>
        <authorList>
            <person name="Altshuler I."/>
            <person name="Hamel J."/>
            <person name="Turney S."/>
            <person name="Magnuson E."/>
            <person name="Levesque R."/>
            <person name="Greer C."/>
            <person name="Whyte L.G."/>
        </authorList>
    </citation>
    <scope>NUCLEOTIDE SEQUENCE [LARGE SCALE GENOMIC DNA]</scope>
    <source>
        <strain evidence="2 3">S5.20</strain>
    </source>
</reference>
<evidence type="ECO:0000313" key="3">
    <source>
        <dbReference type="Proteomes" id="UP000320095"/>
    </source>
</evidence>
<evidence type="ECO:0000256" key="1">
    <source>
        <dbReference type="SAM" id="Phobius"/>
    </source>
</evidence>
<keyword evidence="1" id="KW-0472">Membrane</keyword>
<keyword evidence="3" id="KW-1185">Reference proteome</keyword>
<keyword evidence="1" id="KW-0812">Transmembrane</keyword>
<name>A0A502EHI4_9MYCO</name>
<evidence type="ECO:0000313" key="2">
    <source>
        <dbReference type="EMBL" id="TPG36937.1"/>
    </source>
</evidence>
<organism evidence="2 3">
    <name type="scientific">Mycolicibacterium hodleri</name>
    <dbReference type="NCBI Taxonomy" id="49897"/>
    <lineage>
        <taxon>Bacteria</taxon>
        <taxon>Bacillati</taxon>
        <taxon>Actinomycetota</taxon>
        <taxon>Actinomycetes</taxon>
        <taxon>Mycobacteriales</taxon>
        <taxon>Mycobacteriaceae</taxon>
        <taxon>Mycolicibacterium</taxon>
    </lineage>
</organism>
<dbReference type="Proteomes" id="UP000320095">
    <property type="component" value="Unassembled WGS sequence"/>
</dbReference>
<keyword evidence="1" id="KW-1133">Transmembrane helix</keyword>
<sequence length="129" mass="13932">MSYWFVGAVVASLIPFLPDIVHWVDGKANTPDFYDSLARGELLAIAMVVTIGGLAELAPVRHDIRYSAGWVVGGVLIGLSEGIWYTDVVTDLMDGHAMPPDRLAWGSIALFVISAVISLRSIYLVASSR</sequence>
<accession>A0A502EHI4</accession>
<feature type="transmembrane region" description="Helical" evidence="1">
    <location>
        <begin position="67"/>
        <end position="85"/>
    </location>
</feature>
<dbReference type="EMBL" id="RCZG01000001">
    <property type="protein sequence ID" value="TPG36937.1"/>
    <property type="molecule type" value="Genomic_DNA"/>
</dbReference>
<feature type="transmembrane region" description="Helical" evidence="1">
    <location>
        <begin position="42"/>
        <end position="60"/>
    </location>
</feature>
<dbReference type="AlphaFoldDB" id="A0A502EHI4"/>
<gene>
    <name evidence="2" type="ORF">EAH80_03355</name>
</gene>
<proteinExistence type="predicted"/>